<proteinExistence type="predicted"/>
<keyword evidence="2" id="KW-1185">Reference proteome</keyword>
<accession>A0ABQ8L6B8</accession>
<organism evidence="1 2">
    <name type="scientific">Labeo rohita</name>
    <name type="common">Indian major carp</name>
    <name type="synonym">Cyprinus rohita</name>
    <dbReference type="NCBI Taxonomy" id="84645"/>
    <lineage>
        <taxon>Eukaryota</taxon>
        <taxon>Metazoa</taxon>
        <taxon>Chordata</taxon>
        <taxon>Craniata</taxon>
        <taxon>Vertebrata</taxon>
        <taxon>Euteleostomi</taxon>
        <taxon>Actinopterygii</taxon>
        <taxon>Neopterygii</taxon>
        <taxon>Teleostei</taxon>
        <taxon>Ostariophysi</taxon>
        <taxon>Cypriniformes</taxon>
        <taxon>Cyprinidae</taxon>
        <taxon>Labeoninae</taxon>
        <taxon>Labeonini</taxon>
        <taxon>Labeo</taxon>
    </lineage>
</organism>
<evidence type="ECO:0000313" key="2">
    <source>
        <dbReference type="Proteomes" id="UP000830375"/>
    </source>
</evidence>
<sequence length="418" mass="45969">MCVVRLGVEHAASALEGADCPHCELFPLRMLHSGKALFEEEAFTSIPQGVGSISGKVAQLLHSWGLQLNLWREWRRETPYLLPHPKEPWPVLWDRKPALQLLPPNGTGSSLHRLSSEEGTWRARELLEVVTCAVPKLNIDWPAEEKAAPQKSKLDERFLQTCLFIAASDYYGNVAGLDERAYKTMPQLEQTLANYLSPGMALSLKAPTLPSKPLCTASALVGKGYMAAGQTGACLHAMSVLQAYQADLLKDIDEGEKVDLSELRRTADLALRATKETAQPLLEPSGLFGDAVDSVVSRYQEARKQARAFQQFLPHCSLVPADAGREQSQPCTSSYCFVASTNLPQAGWGPAGPSYLDFAPGMTKAFLYPRAGNLTSSSIICMCPVRALDAYIHRAALWRKSDQLFVCSHVSTWTRKVQ</sequence>
<gene>
    <name evidence="1" type="ORF">H4Q32_025201</name>
</gene>
<keyword evidence="1" id="KW-0808">Transferase</keyword>
<dbReference type="Proteomes" id="UP000830375">
    <property type="component" value="Unassembled WGS sequence"/>
</dbReference>
<protein>
    <submittedName>
        <fullName evidence="1">Uridylate kinase</fullName>
    </submittedName>
</protein>
<reference evidence="1 2" key="1">
    <citation type="submission" date="2022-01" db="EMBL/GenBank/DDBJ databases">
        <title>A high-quality chromosome-level genome assembly of rohu carp, Labeo rohita.</title>
        <authorList>
            <person name="Arick M.A. II"/>
            <person name="Hsu C.-Y."/>
            <person name="Magbanua Z."/>
            <person name="Pechanova O."/>
            <person name="Grover C."/>
            <person name="Miller E."/>
            <person name="Thrash A."/>
            <person name="Ezzel L."/>
            <person name="Alam S."/>
            <person name="Benzie J."/>
            <person name="Hamilton M."/>
            <person name="Karsi A."/>
            <person name="Lawrence M.L."/>
            <person name="Peterson D.G."/>
        </authorList>
    </citation>
    <scope>NUCLEOTIDE SEQUENCE [LARGE SCALE GENOMIC DNA]</scope>
    <source>
        <strain evidence="2">BAU-BD-2019</strain>
        <tissue evidence="1">Blood</tissue>
    </source>
</reference>
<dbReference type="EMBL" id="JACTAM010002123">
    <property type="protein sequence ID" value="KAI2645869.1"/>
    <property type="molecule type" value="Genomic_DNA"/>
</dbReference>
<evidence type="ECO:0000313" key="1">
    <source>
        <dbReference type="EMBL" id="KAI2645869.1"/>
    </source>
</evidence>
<name>A0ABQ8L6B8_LABRO</name>
<keyword evidence="1" id="KW-0418">Kinase</keyword>
<dbReference type="GO" id="GO:0016301">
    <property type="term" value="F:kinase activity"/>
    <property type="evidence" value="ECO:0007669"/>
    <property type="project" value="UniProtKB-KW"/>
</dbReference>
<comment type="caution">
    <text evidence="1">The sequence shown here is derived from an EMBL/GenBank/DDBJ whole genome shotgun (WGS) entry which is preliminary data.</text>
</comment>